<dbReference type="GO" id="GO:0005524">
    <property type="term" value="F:ATP binding"/>
    <property type="evidence" value="ECO:0007669"/>
    <property type="project" value="UniProtKB-KW"/>
</dbReference>
<dbReference type="OrthoDB" id="5981550at2759"/>
<keyword evidence="5" id="KW-0418">Kinase</keyword>
<accession>A0A7R9QSA5</accession>
<evidence type="ECO:0000256" key="2">
    <source>
        <dbReference type="ARBA" id="ARBA00022527"/>
    </source>
</evidence>
<evidence type="ECO:0000313" key="9">
    <source>
        <dbReference type="EMBL" id="CAD7654895.1"/>
    </source>
</evidence>
<dbReference type="GO" id="GO:0005737">
    <property type="term" value="C:cytoplasm"/>
    <property type="evidence" value="ECO:0007669"/>
    <property type="project" value="TreeGrafter"/>
</dbReference>
<dbReference type="PROSITE" id="PS50011">
    <property type="entry name" value="PROTEIN_KINASE_DOM"/>
    <property type="match status" value="1"/>
</dbReference>
<organism evidence="9">
    <name type="scientific">Oppiella nova</name>
    <dbReference type="NCBI Taxonomy" id="334625"/>
    <lineage>
        <taxon>Eukaryota</taxon>
        <taxon>Metazoa</taxon>
        <taxon>Ecdysozoa</taxon>
        <taxon>Arthropoda</taxon>
        <taxon>Chelicerata</taxon>
        <taxon>Arachnida</taxon>
        <taxon>Acari</taxon>
        <taxon>Acariformes</taxon>
        <taxon>Sarcoptiformes</taxon>
        <taxon>Oribatida</taxon>
        <taxon>Brachypylina</taxon>
        <taxon>Oppioidea</taxon>
        <taxon>Oppiidae</taxon>
        <taxon>Oppiella</taxon>
    </lineage>
</organism>
<protein>
    <recommendedName>
        <fullName evidence="1">non-specific serine/threonine protein kinase</fullName>
        <ecNumber evidence="1">2.7.11.1</ecNumber>
    </recommendedName>
</protein>
<dbReference type="InterPro" id="IPR000719">
    <property type="entry name" value="Prot_kinase_dom"/>
</dbReference>
<reference evidence="9" key="1">
    <citation type="submission" date="2020-11" db="EMBL/GenBank/DDBJ databases">
        <authorList>
            <person name="Tran Van P."/>
        </authorList>
    </citation>
    <scope>NUCLEOTIDE SEQUENCE</scope>
</reference>
<dbReference type="InterPro" id="IPR009091">
    <property type="entry name" value="RCC1/BLIP-II"/>
</dbReference>
<dbReference type="PANTHER" id="PTHR11042">
    <property type="entry name" value="EUKARYOTIC TRANSLATION INITIATION FACTOR 2-ALPHA KINASE EIF2-ALPHA KINASE -RELATED"/>
    <property type="match status" value="1"/>
</dbReference>
<dbReference type="Gene3D" id="1.10.510.10">
    <property type="entry name" value="Transferase(Phosphotransferase) domain 1"/>
    <property type="match status" value="1"/>
</dbReference>
<dbReference type="SUPFAM" id="SSF50985">
    <property type="entry name" value="RCC1/BLIP-II"/>
    <property type="match status" value="1"/>
</dbReference>
<evidence type="ECO:0000256" key="3">
    <source>
        <dbReference type="ARBA" id="ARBA00022679"/>
    </source>
</evidence>
<keyword evidence="10" id="KW-1185">Reference proteome</keyword>
<dbReference type="InterPro" id="IPR050339">
    <property type="entry name" value="CC_SR_Kinase"/>
</dbReference>
<dbReference type="Gene3D" id="2.130.10.30">
    <property type="entry name" value="Regulator of chromosome condensation 1/beta-lactamase-inhibitor protein II"/>
    <property type="match status" value="1"/>
</dbReference>
<dbReference type="PROSITE" id="PS50012">
    <property type="entry name" value="RCC1_3"/>
    <property type="match status" value="1"/>
</dbReference>
<dbReference type="EMBL" id="CAJPVJ010008679">
    <property type="protein sequence ID" value="CAG2172082.1"/>
    <property type="molecule type" value="Genomic_DNA"/>
</dbReference>
<dbReference type="InterPro" id="IPR011009">
    <property type="entry name" value="Kinase-like_dom_sf"/>
</dbReference>
<keyword evidence="4" id="KW-0547">Nucleotide-binding</keyword>
<feature type="domain" description="Protein kinase" evidence="8">
    <location>
        <begin position="1"/>
        <end position="193"/>
    </location>
</feature>
<sequence length="386" mass="44525">MEFFDSQNLQNILLVKPQVFRRKLGQPMDCVEYFISCEIFRQILESVQYLHSKNIIHRDINPGNILIAKNVRNVRFVKLCDFGLATIHDKDIHYRTTQKHTSDVGHLRYAAPEVIQGLKYGHKCDVYSLGQNGCELFDFDLSDDDPNKEYSKNDVLTERAHSLQTILDTMLLSTKWRLRPECSEVLAKRNEWAVDKDISLMTNLGVVVRFRGKSVLFVTTDDLVYGFGDNTHGLLALDVPNDITTPKIIDNLCKKEVKQFTNGPNFVFAMTAHNHVFSWGSHSHTPEKITVLKGMTIAQICCASEYCLVLTTDGHVYLWRLEGVALIDSSDLEKEKLLSEVETLQTAESKYVVKYYNSWDEGKYFYIQMEYFDSDNIENFCELKRQ</sequence>
<gene>
    <name evidence="9" type="ORF">ONB1V03_LOCUS11540</name>
</gene>
<dbReference type="SUPFAM" id="SSF56112">
    <property type="entry name" value="Protein kinase-like (PK-like)"/>
    <property type="match status" value="2"/>
</dbReference>
<dbReference type="Pfam" id="PF00069">
    <property type="entry name" value="Pkinase"/>
    <property type="match status" value="1"/>
</dbReference>
<dbReference type="EC" id="2.7.11.1" evidence="1"/>
<evidence type="ECO:0000256" key="6">
    <source>
        <dbReference type="ARBA" id="ARBA00022840"/>
    </source>
</evidence>
<dbReference type="GO" id="GO:0005634">
    <property type="term" value="C:nucleus"/>
    <property type="evidence" value="ECO:0007669"/>
    <property type="project" value="TreeGrafter"/>
</dbReference>
<evidence type="ECO:0000256" key="4">
    <source>
        <dbReference type="ARBA" id="ARBA00022741"/>
    </source>
</evidence>
<dbReference type="EMBL" id="OC923504">
    <property type="protein sequence ID" value="CAD7654895.1"/>
    <property type="molecule type" value="Genomic_DNA"/>
</dbReference>
<proteinExistence type="predicted"/>
<dbReference type="Proteomes" id="UP000728032">
    <property type="component" value="Unassembled WGS sequence"/>
</dbReference>
<dbReference type="InterPro" id="IPR000408">
    <property type="entry name" value="Reg_chr_condens"/>
</dbReference>
<evidence type="ECO:0000256" key="5">
    <source>
        <dbReference type="ARBA" id="ARBA00022777"/>
    </source>
</evidence>
<dbReference type="PANTHER" id="PTHR11042:SF160">
    <property type="entry name" value="EUKARYOTIC TRANSLATION INITIATION FACTOR 2-ALPHA KINASE 1"/>
    <property type="match status" value="1"/>
</dbReference>
<evidence type="ECO:0000256" key="1">
    <source>
        <dbReference type="ARBA" id="ARBA00012513"/>
    </source>
</evidence>
<dbReference type="GO" id="GO:0004672">
    <property type="term" value="F:protein kinase activity"/>
    <property type="evidence" value="ECO:0007669"/>
    <property type="project" value="InterPro"/>
</dbReference>
<evidence type="ECO:0000259" key="8">
    <source>
        <dbReference type="PROSITE" id="PS50011"/>
    </source>
</evidence>
<keyword evidence="3" id="KW-0808">Transferase</keyword>
<evidence type="ECO:0000313" key="10">
    <source>
        <dbReference type="Proteomes" id="UP000728032"/>
    </source>
</evidence>
<feature type="repeat" description="RCC1" evidence="7">
    <location>
        <begin position="222"/>
        <end position="273"/>
    </location>
</feature>
<evidence type="ECO:0000256" key="7">
    <source>
        <dbReference type="PROSITE-ProRule" id="PRU00235"/>
    </source>
</evidence>
<dbReference type="AlphaFoldDB" id="A0A7R9QSA5"/>
<dbReference type="Gene3D" id="3.30.200.20">
    <property type="entry name" value="Phosphorylase Kinase, domain 1"/>
    <property type="match status" value="1"/>
</dbReference>
<keyword evidence="2" id="KW-0723">Serine/threonine-protein kinase</keyword>
<name>A0A7R9QSA5_9ACAR</name>
<feature type="non-terminal residue" evidence="9">
    <location>
        <position position="1"/>
    </location>
</feature>
<keyword evidence="6" id="KW-0067">ATP-binding</keyword>